<name>A0A9P9EDF5_9HYPO</name>
<evidence type="ECO:0000313" key="2">
    <source>
        <dbReference type="Proteomes" id="UP000738349"/>
    </source>
</evidence>
<gene>
    <name evidence="1" type="ORF">EDB81DRAFT_656908</name>
</gene>
<organism evidence="1 2">
    <name type="scientific">Dactylonectria macrodidyma</name>
    <dbReference type="NCBI Taxonomy" id="307937"/>
    <lineage>
        <taxon>Eukaryota</taxon>
        <taxon>Fungi</taxon>
        <taxon>Dikarya</taxon>
        <taxon>Ascomycota</taxon>
        <taxon>Pezizomycotina</taxon>
        <taxon>Sordariomycetes</taxon>
        <taxon>Hypocreomycetidae</taxon>
        <taxon>Hypocreales</taxon>
        <taxon>Nectriaceae</taxon>
        <taxon>Dactylonectria</taxon>
    </lineage>
</organism>
<proteinExistence type="predicted"/>
<dbReference type="EMBL" id="JAGMUV010000013">
    <property type="protein sequence ID" value="KAH7136290.1"/>
    <property type="molecule type" value="Genomic_DNA"/>
</dbReference>
<sequence>MSTPELNDVLRIPAYNQDSEDASQEISWTQMLKSKTATYYIVSAKNTSKHNADALIFIQERIYKDDNSADFIGKLPGAKKDGADWVVTITDRFQYGQKNASGEKRWIVLHDKSNKIFQHRFLVTTTQGNAVDWAKKLADSFGASELAENVSGIGGSFVGDYLKTF</sequence>
<comment type="caution">
    <text evidence="1">The sequence shown here is derived from an EMBL/GenBank/DDBJ whole genome shotgun (WGS) entry which is preliminary data.</text>
</comment>
<keyword evidence="2" id="KW-1185">Reference proteome</keyword>
<protein>
    <submittedName>
        <fullName evidence="1">Uncharacterized protein</fullName>
    </submittedName>
</protein>
<dbReference type="AlphaFoldDB" id="A0A9P9EDF5"/>
<evidence type="ECO:0000313" key="1">
    <source>
        <dbReference type="EMBL" id="KAH7136290.1"/>
    </source>
</evidence>
<accession>A0A9P9EDF5</accession>
<dbReference type="Proteomes" id="UP000738349">
    <property type="component" value="Unassembled WGS sequence"/>
</dbReference>
<dbReference type="OrthoDB" id="4537670at2759"/>
<reference evidence="1" key="1">
    <citation type="journal article" date="2021" name="Nat. Commun.">
        <title>Genetic determinants of endophytism in the Arabidopsis root mycobiome.</title>
        <authorList>
            <person name="Mesny F."/>
            <person name="Miyauchi S."/>
            <person name="Thiergart T."/>
            <person name="Pickel B."/>
            <person name="Atanasova L."/>
            <person name="Karlsson M."/>
            <person name="Huettel B."/>
            <person name="Barry K.W."/>
            <person name="Haridas S."/>
            <person name="Chen C."/>
            <person name="Bauer D."/>
            <person name="Andreopoulos W."/>
            <person name="Pangilinan J."/>
            <person name="LaButti K."/>
            <person name="Riley R."/>
            <person name="Lipzen A."/>
            <person name="Clum A."/>
            <person name="Drula E."/>
            <person name="Henrissat B."/>
            <person name="Kohler A."/>
            <person name="Grigoriev I.V."/>
            <person name="Martin F.M."/>
            <person name="Hacquard S."/>
        </authorList>
    </citation>
    <scope>NUCLEOTIDE SEQUENCE</scope>
    <source>
        <strain evidence="1">MPI-CAGE-AT-0147</strain>
    </source>
</reference>